<dbReference type="GO" id="GO:0005847">
    <property type="term" value="C:mRNA cleavage and polyadenylation specificity factor complex"/>
    <property type="evidence" value="ECO:0007669"/>
    <property type="project" value="TreeGrafter"/>
</dbReference>
<dbReference type="GO" id="GO:0003729">
    <property type="term" value="F:mRNA binding"/>
    <property type="evidence" value="ECO:0007669"/>
    <property type="project" value="TreeGrafter"/>
</dbReference>
<dbReference type="InterPro" id="IPR012677">
    <property type="entry name" value="Nucleotide-bd_a/b_plait_sf"/>
</dbReference>
<dbReference type="FunFam" id="1.10.20.70:FF:000001">
    <property type="entry name" value="Cleavage stimulation factor subunit 2"/>
    <property type="match status" value="1"/>
</dbReference>
<feature type="compositionally biased region" description="Low complexity" evidence="4">
    <location>
        <begin position="310"/>
        <end position="321"/>
    </location>
</feature>
<dbReference type="Gene3D" id="1.10.20.70">
    <property type="entry name" value="Transcription termination and cleavage factor, C-terminal domain"/>
    <property type="match status" value="1"/>
</dbReference>
<keyword evidence="2" id="KW-0694">RNA-binding</keyword>
<evidence type="ECO:0000256" key="1">
    <source>
        <dbReference type="ARBA" id="ARBA00004123"/>
    </source>
</evidence>
<dbReference type="InterPro" id="IPR000504">
    <property type="entry name" value="RRM_dom"/>
</dbReference>
<dbReference type="PROSITE" id="PS50102">
    <property type="entry name" value="RRM"/>
    <property type="match status" value="1"/>
</dbReference>
<comment type="subcellular location">
    <subcellularLocation>
        <location evidence="1">Nucleus</location>
    </subcellularLocation>
</comment>
<sequence>MIVDPQICERLTRSVYVGNLPFEASDAQVREIFSQCGHVLSVRRMMEPHLRGVPKLYGFVEYRDADTANTCVRVLNGFELGGRTLRVDTACYPKYLLECQNMSPGPMTQPAFSEEADPDAVPAIIFDVVNSLCPEESYNVLKETQTAIKADPAAARSFLLQYPQVAFALLQLQTNLGIISKDKAMKMLHADEDQGPDDVEPPARQVGPRPPVAHPQAAPFGPSVHGPRIPVPNVSDSLLPMTGSGAEFGFPRPGPSGGRTGGLLGDGPVERLPSRLPPPKVPAPMRSRDPRLQDHATGSRSPADVGFNGPPIRRAAPADPRAQPEPPDEEKAALIHRVMNLTDQQITALPAEQRRSILILRDQIRQGNLTK</sequence>
<feature type="compositionally biased region" description="Gly residues" evidence="4">
    <location>
        <begin position="255"/>
        <end position="265"/>
    </location>
</feature>
<feature type="region of interest" description="Disordered" evidence="4">
    <location>
        <begin position="192"/>
        <end position="227"/>
    </location>
</feature>
<dbReference type="SMART" id="SM00360">
    <property type="entry name" value="RRM"/>
    <property type="match status" value="1"/>
</dbReference>
<evidence type="ECO:0000256" key="2">
    <source>
        <dbReference type="ARBA" id="ARBA00022884"/>
    </source>
</evidence>
<dbReference type="InterPro" id="IPR035979">
    <property type="entry name" value="RBD_domain_sf"/>
</dbReference>
<dbReference type="InterPro" id="IPR038192">
    <property type="entry name" value="CSTF_C_sf"/>
</dbReference>
<keyword evidence="3" id="KW-0539">Nucleus</keyword>
<dbReference type="Pfam" id="PF00076">
    <property type="entry name" value="RRM_1"/>
    <property type="match status" value="1"/>
</dbReference>
<dbReference type="SUPFAM" id="SSF54928">
    <property type="entry name" value="RNA-binding domain, RBD"/>
    <property type="match status" value="1"/>
</dbReference>
<dbReference type="EMBL" id="OB660074">
    <property type="protein sequence ID" value="CAD7222566.1"/>
    <property type="molecule type" value="Genomic_DNA"/>
</dbReference>
<name>A0A7R8W1K0_9CRUS</name>
<dbReference type="InterPro" id="IPR025742">
    <property type="entry name" value="CSTF2_hinge"/>
</dbReference>
<dbReference type="PANTHER" id="PTHR45735:SF2">
    <property type="entry name" value="CLEAVAGE STIMULATION FACTOR SUBUNIT 2"/>
    <property type="match status" value="1"/>
</dbReference>
<evidence type="ECO:0000256" key="3">
    <source>
        <dbReference type="ARBA" id="ARBA00023242"/>
    </source>
</evidence>
<feature type="region of interest" description="Disordered" evidence="4">
    <location>
        <begin position="242"/>
        <end position="331"/>
    </location>
</feature>
<evidence type="ECO:0000256" key="4">
    <source>
        <dbReference type="SAM" id="MobiDB-lite"/>
    </source>
</evidence>
<dbReference type="AlphaFoldDB" id="A0A7R8W1K0"/>
<dbReference type="PANTHER" id="PTHR45735">
    <property type="entry name" value="CLEAVAGE STIMULATION FACTOR SUBUNIT 2"/>
    <property type="match status" value="1"/>
</dbReference>
<dbReference type="Gene3D" id="3.30.70.330">
    <property type="match status" value="1"/>
</dbReference>
<protein>
    <submittedName>
        <fullName evidence="5">Uncharacterized protein</fullName>
    </submittedName>
</protein>
<dbReference type="OrthoDB" id="272703at2759"/>
<proteinExistence type="predicted"/>
<dbReference type="Pfam" id="PF14304">
    <property type="entry name" value="CSTF_C"/>
    <property type="match status" value="1"/>
</dbReference>
<organism evidence="5">
    <name type="scientific">Cyprideis torosa</name>
    <dbReference type="NCBI Taxonomy" id="163714"/>
    <lineage>
        <taxon>Eukaryota</taxon>
        <taxon>Metazoa</taxon>
        <taxon>Ecdysozoa</taxon>
        <taxon>Arthropoda</taxon>
        <taxon>Crustacea</taxon>
        <taxon>Oligostraca</taxon>
        <taxon>Ostracoda</taxon>
        <taxon>Podocopa</taxon>
        <taxon>Podocopida</taxon>
        <taxon>Cytherocopina</taxon>
        <taxon>Cytheroidea</taxon>
        <taxon>Cytherideidae</taxon>
        <taxon>Cyprideis</taxon>
    </lineage>
</organism>
<dbReference type="Pfam" id="PF14327">
    <property type="entry name" value="CSTF2_hinge"/>
    <property type="match status" value="1"/>
</dbReference>
<dbReference type="GO" id="GO:0031124">
    <property type="term" value="P:mRNA 3'-end processing"/>
    <property type="evidence" value="ECO:0007669"/>
    <property type="project" value="InterPro"/>
</dbReference>
<dbReference type="InterPro" id="IPR026896">
    <property type="entry name" value="CSTF_C"/>
</dbReference>
<dbReference type="Gene3D" id="1.25.40.630">
    <property type="match status" value="1"/>
</dbReference>
<evidence type="ECO:0000313" key="5">
    <source>
        <dbReference type="EMBL" id="CAD7222566.1"/>
    </source>
</evidence>
<accession>A0A7R8W1K0</accession>
<gene>
    <name evidence="5" type="ORF">CTOB1V02_LOCUS568</name>
</gene>
<reference evidence="5" key="1">
    <citation type="submission" date="2020-11" db="EMBL/GenBank/DDBJ databases">
        <authorList>
            <person name="Tran Van P."/>
        </authorList>
    </citation>
    <scope>NUCLEOTIDE SEQUENCE</scope>
</reference>